<evidence type="ECO:0000313" key="7">
    <source>
        <dbReference type="EMBL" id="KAL3791039.1"/>
    </source>
</evidence>
<dbReference type="PANTHER" id="PTHR11266:SF80">
    <property type="entry name" value="PEROXISOMAL MEMBRANE PROTEIN 2"/>
    <property type="match status" value="1"/>
</dbReference>
<dbReference type="AlphaFoldDB" id="A0ABD3PTW7"/>
<dbReference type="Proteomes" id="UP001530400">
    <property type="component" value="Unassembled WGS sequence"/>
</dbReference>
<evidence type="ECO:0000256" key="5">
    <source>
        <dbReference type="ARBA" id="ARBA00023136"/>
    </source>
</evidence>
<feature type="chain" id="PRO_5044786737" evidence="6">
    <location>
        <begin position="25"/>
        <end position="386"/>
    </location>
</feature>
<keyword evidence="4" id="KW-1133">Transmembrane helix</keyword>
<evidence type="ECO:0000313" key="8">
    <source>
        <dbReference type="Proteomes" id="UP001530400"/>
    </source>
</evidence>
<comment type="subcellular location">
    <subcellularLocation>
        <location evidence="1">Membrane</location>
        <topology evidence="1">Multi-pass membrane protein</topology>
    </subcellularLocation>
</comment>
<evidence type="ECO:0000256" key="2">
    <source>
        <dbReference type="ARBA" id="ARBA00006824"/>
    </source>
</evidence>
<keyword evidence="3" id="KW-0812">Transmembrane</keyword>
<evidence type="ECO:0000256" key="4">
    <source>
        <dbReference type="ARBA" id="ARBA00022989"/>
    </source>
</evidence>
<keyword evidence="5" id="KW-0472">Membrane</keyword>
<comment type="similarity">
    <text evidence="2">Belongs to the peroxisomal membrane protein PXMP2/4 family.</text>
</comment>
<organism evidence="7 8">
    <name type="scientific">Cyclotella atomus</name>
    <dbReference type="NCBI Taxonomy" id="382360"/>
    <lineage>
        <taxon>Eukaryota</taxon>
        <taxon>Sar</taxon>
        <taxon>Stramenopiles</taxon>
        <taxon>Ochrophyta</taxon>
        <taxon>Bacillariophyta</taxon>
        <taxon>Coscinodiscophyceae</taxon>
        <taxon>Thalassiosirophycidae</taxon>
        <taxon>Stephanodiscales</taxon>
        <taxon>Stephanodiscaceae</taxon>
        <taxon>Cyclotella</taxon>
    </lineage>
</organism>
<dbReference type="EMBL" id="JALLPJ020000474">
    <property type="protein sequence ID" value="KAL3791039.1"/>
    <property type="molecule type" value="Genomic_DNA"/>
</dbReference>
<dbReference type="Pfam" id="PF04117">
    <property type="entry name" value="Mpv17_PMP22"/>
    <property type="match status" value="1"/>
</dbReference>
<sequence length="386" mass="41957">MRMRTQRLLCTILIASNASYTASGFSPPTRISSTHSRHNNDPLQAATLDGSIFLKDNPYSAATASTEEARNTQKQEQSRKLLTATIAGYLTFLLQKLTWDTLGTAADCEVLACPSKYTSLTIGTTACLSLLAFVKMIMTSSLLSFSSLTSWYLRRLEAAPLITKCVTGGMISFLGDYGAQWFEFLAGRKKGDSHQMKLAEDGTSSINSGGAKSIVTSPRAGHQKKQSSRLSIRGTYNFRRGTARFLECLLISSPLMHYGYDFFERIVPTTAASASGLYSCLAALSHVLADSVFLDGIFVMTGIVATTLLEGHPLNRVLPNLRNVYVPTLKASVVTSSALMPLQFLSFRFLPVQLRVLSVNAVDLIWTGVVSFVSHSDGAVCKEEGL</sequence>
<protein>
    <submittedName>
        <fullName evidence="7">Uncharacterized protein</fullName>
    </submittedName>
</protein>
<evidence type="ECO:0000256" key="3">
    <source>
        <dbReference type="ARBA" id="ARBA00022692"/>
    </source>
</evidence>
<name>A0ABD3PTW7_9STRA</name>
<reference evidence="7 8" key="1">
    <citation type="submission" date="2024-10" db="EMBL/GenBank/DDBJ databases">
        <title>Updated reference genomes for cyclostephanoid diatoms.</title>
        <authorList>
            <person name="Roberts W.R."/>
            <person name="Alverson A.J."/>
        </authorList>
    </citation>
    <scope>NUCLEOTIDE SEQUENCE [LARGE SCALE GENOMIC DNA]</scope>
    <source>
        <strain evidence="7 8">AJA010-31</strain>
    </source>
</reference>
<dbReference type="InterPro" id="IPR007248">
    <property type="entry name" value="Mpv17_PMP22"/>
</dbReference>
<keyword evidence="8" id="KW-1185">Reference proteome</keyword>
<keyword evidence="6" id="KW-0732">Signal</keyword>
<dbReference type="PANTHER" id="PTHR11266">
    <property type="entry name" value="PEROXISOMAL MEMBRANE PROTEIN 2, PXMP2 MPV17"/>
    <property type="match status" value="1"/>
</dbReference>
<comment type="caution">
    <text evidence="7">The sequence shown here is derived from an EMBL/GenBank/DDBJ whole genome shotgun (WGS) entry which is preliminary data.</text>
</comment>
<evidence type="ECO:0000256" key="6">
    <source>
        <dbReference type="SAM" id="SignalP"/>
    </source>
</evidence>
<evidence type="ECO:0000256" key="1">
    <source>
        <dbReference type="ARBA" id="ARBA00004141"/>
    </source>
</evidence>
<dbReference type="GO" id="GO:0016020">
    <property type="term" value="C:membrane"/>
    <property type="evidence" value="ECO:0007669"/>
    <property type="project" value="UniProtKB-SubCell"/>
</dbReference>
<gene>
    <name evidence="7" type="ORF">ACHAWO_010554</name>
</gene>
<proteinExistence type="inferred from homology"/>
<accession>A0ABD3PTW7</accession>
<feature type="signal peptide" evidence="6">
    <location>
        <begin position="1"/>
        <end position="24"/>
    </location>
</feature>